<evidence type="ECO:0000313" key="2">
    <source>
        <dbReference type="EMBL" id="MED6255090.1"/>
    </source>
</evidence>
<keyword evidence="1" id="KW-0812">Transmembrane</keyword>
<feature type="transmembrane region" description="Helical" evidence="1">
    <location>
        <begin position="61"/>
        <end position="80"/>
    </location>
</feature>
<proteinExistence type="predicted"/>
<comment type="caution">
    <text evidence="2">The sequence shown here is derived from an EMBL/GenBank/DDBJ whole genome shotgun (WGS) entry which is preliminary data.</text>
</comment>
<protein>
    <submittedName>
        <fullName evidence="2">Uncharacterized protein</fullName>
    </submittedName>
</protein>
<gene>
    <name evidence="2" type="ORF">ATANTOWER_004579</name>
</gene>
<dbReference type="EMBL" id="JAHUTI010070341">
    <property type="protein sequence ID" value="MED6255090.1"/>
    <property type="molecule type" value="Genomic_DNA"/>
</dbReference>
<organism evidence="2 3">
    <name type="scientific">Ataeniobius toweri</name>
    <dbReference type="NCBI Taxonomy" id="208326"/>
    <lineage>
        <taxon>Eukaryota</taxon>
        <taxon>Metazoa</taxon>
        <taxon>Chordata</taxon>
        <taxon>Craniata</taxon>
        <taxon>Vertebrata</taxon>
        <taxon>Euteleostomi</taxon>
        <taxon>Actinopterygii</taxon>
        <taxon>Neopterygii</taxon>
        <taxon>Teleostei</taxon>
        <taxon>Neoteleostei</taxon>
        <taxon>Acanthomorphata</taxon>
        <taxon>Ovalentaria</taxon>
        <taxon>Atherinomorphae</taxon>
        <taxon>Cyprinodontiformes</taxon>
        <taxon>Goodeidae</taxon>
        <taxon>Ataeniobius</taxon>
    </lineage>
</organism>
<feature type="non-terminal residue" evidence="2">
    <location>
        <position position="1"/>
    </location>
</feature>
<accession>A0ABU7BZQ6</accession>
<sequence>FIYWSSAASKGQHTGNPRHPSEDQKSLIFLERTTTVDASVVLLQHVLFRSINPPEQKIKPFQVFLCTLWSFFFYGCIMAVSGGKIAQNFCPKILLSIFPGDGFVMR</sequence>
<evidence type="ECO:0000313" key="3">
    <source>
        <dbReference type="Proteomes" id="UP001345963"/>
    </source>
</evidence>
<keyword evidence="1" id="KW-0472">Membrane</keyword>
<keyword evidence="3" id="KW-1185">Reference proteome</keyword>
<name>A0ABU7BZQ6_9TELE</name>
<evidence type="ECO:0000256" key="1">
    <source>
        <dbReference type="SAM" id="Phobius"/>
    </source>
</evidence>
<reference evidence="2 3" key="1">
    <citation type="submission" date="2021-07" db="EMBL/GenBank/DDBJ databases">
        <authorList>
            <person name="Palmer J.M."/>
        </authorList>
    </citation>
    <scope>NUCLEOTIDE SEQUENCE [LARGE SCALE GENOMIC DNA]</scope>
    <source>
        <strain evidence="2 3">AT_MEX2019</strain>
        <tissue evidence="2">Muscle</tissue>
    </source>
</reference>
<keyword evidence="1" id="KW-1133">Transmembrane helix</keyword>
<dbReference type="Proteomes" id="UP001345963">
    <property type="component" value="Unassembled WGS sequence"/>
</dbReference>